<dbReference type="GO" id="GO:0006887">
    <property type="term" value="P:exocytosis"/>
    <property type="evidence" value="ECO:0007669"/>
    <property type="project" value="TreeGrafter"/>
</dbReference>
<dbReference type="GO" id="GO:0000145">
    <property type="term" value="C:exocyst"/>
    <property type="evidence" value="ECO:0007669"/>
    <property type="project" value="TreeGrafter"/>
</dbReference>
<dbReference type="PANTHER" id="PTHR16092:SF14">
    <property type="entry name" value="EXOCYST COMPLEX COMPONENT 1 ISOFORM X1"/>
    <property type="match status" value="1"/>
</dbReference>
<keyword evidence="2" id="KW-1185">Reference proteome</keyword>
<dbReference type="AlphaFoldDB" id="A0A9N9DF80"/>
<protein>
    <submittedName>
        <fullName evidence="1">629_t:CDS:1</fullName>
    </submittedName>
</protein>
<name>A0A9N9DF80_9GLOM</name>
<dbReference type="Proteomes" id="UP000789759">
    <property type="component" value="Unassembled WGS sequence"/>
</dbReference>
<sequence>MAPKLFCIPDLVIKILRQDTPQGVQNIEQAAEQLKLAIKTSFDKCMSMFIFDQLLKHSSRLLLALQEMKAIQEKIDHINIMLKISVLVLQSLSSDYFPLIVNEQNFMADFFHLTKKDSKLSCDSEVFLKDLDDNEILNGFILKRAHGKTIQFILDELCVFIDYGCKLDAAQIVGIIVSIEKLMNEDERLDYNYVIKVNEQLKAIEDTKVTSKRRKVIVLFIRIFPVRTSSFQVLHTRFT</sequence>
<proteinExistence type="predicted"/>
<dbReference type="EMBL" id="CAJVQA010006291">
    <property type="protein sequence ID" value="CAG8637935.1"/>
    <property type="molecule type" value="Genomic_DNA"/>
</dbReference>
<dbReference type="PANTHER" id="PTHR16092">
    <property type="entry name" value="SEC3/SYNTAXIN-RELATED"/>
    <property type="match status" value="1"/>
</dbReference>
<gene>
    <name evidence="1" type="ORF">CPELLU_LOCUS8712</name>
</gene>
<accession>A0A9N9DF80</accession>
<dbReference type="OrthoDB" id="27109at2759"/>
<dbReference type="GO" id="GO:0006893">
    <property type="term" value="P:Golgi to plasma membrane transport"/>
    <property type="evidence" value="ECO:0007669"/>
    <property type="project" value="TreeGrafter"/>
</dbReference>
<dbReference type="GO" id="GO:0005886">
    <property type="term" value="C:plasma membrane"/>
    <property type="evidence" value="ECO:0007669"/>
    <property type="project" value="TreeGrafter"/>
</dbReference>
<reference evidence="1" key="1">
    <citation type="submission" date="2021-06" db="EMBL/GenBank/DDBJ databases">
        <authorList>
            <person name="Kallberg Y."/>
            <person name="Tangrot J."/>
            <person name="Rosling A."/>
        </authorList>
    </citation>
    <scope>NUCLEOTIDE SEQUENCE</scope>
    <source>
        <strain evidence="1">FL966</strain>
    </source>
</reference>
<dbReference type="GO" id="GO:0005546">
    <property type="term" value="F:phosphatidylinositol-4,5-bisphosphate binding"/>
    <property type="evidence" value="ECO:0007669"/>
    <property type="project" value="TreeGrafter"/>
</dbReference>
<comment type="caution">
    <text evidence="1">The sequence shown here is derived from an EMBL/GenBank/DDBJ whole genome shotgun (WGS) entry which is preliminary data.</text>
</comment>
<organism evidence="1 2">
    <name type="scientific">Cetraspora pellucida</name>
    <dbReference type="NCBI Taxonomy" id="1433469"/>
    <lineage>
        <taxon>Eukaryota</taxon>
        <taxon>Fungi</taxon>
        <taxon>Fungi incertae sedis</taxon>
        <taxon>Mucoromycota</taxon>
        <taxon>Glomeromycotina</taxon>
        <taxon>Glomeromycetes</taxon>
        <taxon>Diversisporales</taxon>
        <taxon>Gigasporaceae</taxon>
        <taxon>Cetraspora</taxon>
    </lineage>
</organism>
<evidence type="ECO:0000313" key="2">
    <source>
        <dbReference type="Proteomes" id="UP000789759"/>
    </source>
</evidence>
<evidence type="ECO:0000313" key="1">
    <source>
        <dbReference type="EMBL" id="CAG8637935.1"/>
    </source>
</evidence>